<dbReference type="HOGENOM" id="CLU_020336_53_1_6"/>
<dbReference type="OrthoDB" id="9808398at2"/>
<dbReference type="GO" id="GO:0016787">
    <property type="term" value="F:hydrolase activity"/>
    <property type="evidence" value="ECO:0007669"/>
    <property type="project" value="UniProtKB-KW"/>
</dbReference>
<dbReference type="InterPro" id="IPR029058">
    <property type="entry name" value="AB_hydrolase_fold"/>
</dbReference>
<dbReference type="InterPro" id="IPR000073">
    <property type="entry name" value="AB_hydrolase_1"/>
</dbReference>
<proteinExistence type="predicted"/>
<evidence type="ECO:0000256" key="1">
    <source>
        <dbReference type="ARBA" id="ARBA00022801"/>
    </source>
</evidence>
<dbReference type="STRING" id="314278.NB231_10298"/>
<sequence length="265" mass="29566">MLAEPQRVRLHCQTSGTGSPVLFLHGLFGSGSNWKRHAQELAERYRVLLPDLRNHGRSPHVPSMDYRVMAEDVIGLLDAEALDKVALVGHSMGGKVAMALALTRPERVAALVVADIAPVVYGRHLRSYVDAMRRLSLTDIGSRAEADQALASAVTEPMIRQFLLTNLERRAEHYHWRIPLDILADQMPLLEGFPELTPNYSGPTLFIHGGRSQYVTKARHGIIRKLFPQTEFACIPETGHWLHVEAPEQVAELLWGFLARTSFAA</sequence>
<protein>
    <submittedName>
        <fullName evidence="3">Alpha/beta hydrolase fold protein</fullName>
    </submittedName>
</protein>
<dbReference type="Proteomes" id="UP000003374">
    <property type="component" value="Unassembled WGS sequence"/>
</dbReference>
<dbReference type="PRINTS" id="PR00111">
    <property type="entry name" value="ABHYDROLASE"/>
</dbReference>
<reference evidence="3 4" key="1">
    <citation type="submission" date="2006-02" db="EMBL/GenBank/DDBJ databases">
        <authorList>
            <person name="Waterbury J."/>
            <person name="Ferriera S."/>
            <person name="Johnson J."/>
            <person name="Kravitz S."/>
            <person name="Halpern A."/>
            <person name="Remington K."/>
            <person name="Beeson K."/>
            <person name="Tran B."/>
            <person name="Rogers Y.-H."/>
            <person name="Friedman R."/>
            <person name="Venter J.C."/>
        </authorList>
    </citation>
    <scope>NUCLEOTIDE SEQUENCE [LARGE SCALE GENOMIC DNA]</scope>
    <source>
        <strain evidence="3 4">Nb-231</strain>
    </source>
</reference>
<dbReference type="SUPFAM" id="SSF53474">
    <property type="entry name" value="alpha/beta-Hydrolases"/>
    <property type="match status" value="1"/>
</dbReference>
<organism evidence="3 4">
    <name type="scientific">Nitrococcus mobilis Nb-231</name>
    <dbReference type="NCBI Taxonomy" id="314278"/>
    <lineage>
        <taxon>Bacteria</taxon>
        <taxon>Pseudomonadati</taxon>
        <taxon>Pseudomonadota</taxon>
        <taxon>Gammaproteobacteria</taxon>
        <taxon>Chromatiales</taxon>
        <taxon>Ectothiorhodospiraceae</taxon>
        <taxon>Nitrococcus</taxon>
    </lineage>
</organism>
<keyword evidence="1 3" id="KW-0378">Hydrolase</keyword>
<dbReference type="Pfam" id="PF00561">
    <property type="entry name" value="Abhydrolase_1"/>
    <property type="match status" value="1"/>
</dbReference>
<keyword evidence="4" id="KW-1185">Reference proteome</keyword>
<comment type="caution">
    <text evidence="3">The sequence shown here is derived from an EMBL/GenBank/DDBJ whole genome shotgun (WGS) entry which is preliminary data.</text>
</comment>
<feature type="domain" description="AB hydrolase-1" evidence="2">
    <location>
        <begin position="20"/>
        <end position="247"/>
    </location>
</feature>
<dbReference type="PRINTS" id="PR00412">
    <property type="entry name" value="EPOXHYDRLASE"/>
</dbReference>
<evidence type="ECO:0000313" key="4">
    <source>
        <dbReference type="Proteomes" id="UP000003374"/>
    </source>
</evidence>
<dbReference type="RefSeq" id="WP_005002234.1">
    <property type="nucleotide sequence ID" value="NZ_CH672427.1"/>
</dbReference>
<dbReference type="AlphaFoldDB" id="A4BNN7"/>
<accession>A4BNN7</accession>
<dbReference type="PANTHER" id="PTHR46118:SF4">
    <property type="entry name" value="PROTEIN ABHD11"/>
    <property type="match status" value="1"/>
</dbReference>
<gene>
    <name evidence="3" type="ORF">NB231_10298</name>
</gene>
<evidence type="ECO:0000313" key="3">
    <source>
        <dbReference type="EMBL" id="EAR22836.1"/>
    </source>
</evidence>
<dbReference type="PANTHER" id="PTHR46118">
    <property type="entry name" value="PROTEIN ABHD11"/>
    <property type="match status" value="1"/>
</dbReference>
<name>A4BNN7_9GAMM</name>
<evidence type="ECO:0000259" key="2">
    <source>
        <dbReference type="Pfam" id="PF00561"/>
    </source>
</evidence>
<dbReference type="Gene3D" id="3.40.50.1820">
    <property type="entry name" value="alpha/beta hydrolase"/>
    <property type="match status" value="1"/>
</dbReference>
<dbReference type="eggNOG" id="COG0596">
    <property type="taxonomic scope" value="Bacteria"/>
</dbReference>
<dbReference type="InterPro" id="IPR000639">
    <property type="entry name" value="Epox_hydrolase-like"/>
</dbReference>
<dbReference type="EMBL" id="AAOF01000002">
    <property type="protein sequence ID" value="EAR22836.1"/>
    <property type="molecule type" value="Genomic_DNA"/>
</dbReference>